<evidence type="ECO:0000256" key="1">
    <source>
        <dbReference type="ARBA" id="ARBA00022679"/>
    </source>
</evidence>
<dbReference type="Gene3D" id="3.10.20.370">
    <property type="match status" value="1"/>
</dbReference>
<accession>A0AAW2TUB0</accession>
<feature type="domain" description="Reverse transcriptase RNase H-like" evidence="7">
    <location>
        <begin position="4"/>
        <end position="84"/>
    </location>
</feature>
<dbReference type="PANTHER" id="PTHR48475">
    <property type="entry name" value="RIBONUCLEASE H"/>
    <property type="match status" value="1"/>
</dbReference>
<keyword evidence="4" id="KW-0255">Endonuclease</keyword>
<keyword evidence="3" id="KW-0540">Nuclease</keyword>
<dbReference type="PANTHER" id="PTHR48475:SF2">
    <property type="entry name" value="RIBONUCLEASE H"/>
    <property type="match status" value="1"/>
</dbReference>
<dbReference type="Pfam" id="PF17917">
    <property type="entry name" value="RT_RNaseH"/>
    <property type="match status" value="1"/>
</dbReference>
<keyword evidence="2" id="KW-0548">Nucleotidyltransferase</keyword>
<dbReference type="GO" id="GO:0003964">
    <property type="term" value="F:RNA-directed DNA polymerase activity"/>
    <property type="evidence" value="ECO:0007669"/>
    <property type="project" value="UniProtKB-KW"/>
</dbReference>
<evidence type="ECO:0000256" key="4">
    <source>
        <dbReference type="ARBA" id="ARBA00022759"/>
    </source>
</evidence>
<dbReference type="GO" id="GO:0016787">
    <property type="term" value="F:hydrolase activity"/>
    <property type="evidence" value="ECO:0007669"/>
    <property type="project" value="UniProtKB-KW"/>
</dbReference>
<keyword evidence="1" id="KW-0808">Transferase</keyword>
<evidence type="ECO:0000256" key="5">
    <source>
        <dbReference type="ARBA" id="ARBA00022801"/>
    </source>
</evidence>
<name>A0AAW2TUB0_SESRA</name>
<comment type="caution">
    <text evidence="8">The sequence shown here is derived from an EMBL/GenBank/DDBJ whole genome shotgun (WGS) entry which is preliminary data.</text>
</comment>
<reference evidence="8" key="1">
    <citation type="submission" date="2020-06" db="EMBL/GenBank/DDBJ databases">
        <authorList>
            <person name="Li T."/>
            <person name="Hu X."/>
            <person name="Zhang T."/>
            <person name="Song X."/>
            <person name="Zhang H."/>
            <person name="Dai N."/>
            <person name="Sheng W."/>
            <person name="Hou X."/>
            <person name="Wei L."/>
        </authorList>
    </citation>
    <scope>NUCLEOTIDE SEQUENCE</scope>
    <source>
        <strain evidence="8">G02</strain>
        <tissue evidence="8">Leaf</tissue>
    </source>
</reference>
<organism evidence="8">
    <name type="scientific">Sesamum radiatum</name>
    <name type="common">Black benniseed</name>
    <dbReference type="NCBI Taxonomy" id="300843"/>
    <lineage>
        <taxon>Eukaryota</taxon>
        <taxon>Viridiplantae</taxon>
        <taxon>Streptophyta</taxon>
        <taxon>Embryophyta</taxon>
        <taxon>Tracheophyta</taxon>
        <taxon>Spermatophyta</taxon>
        <taxon>Magnoliopsida</taxon>
        <taxon>eudicotyledons</taxon>
        <taxon>Gunneridae</taxon>
        <taxon>Pentapetalae</taxon>
        <taxon>asterids</taxon>
        <taxon>lamiids</taxon>
        <taxon>Lamiales</taxon>
        <taxon>Pedaliaceae</taxon>
        <taxon>Sesamum</taxon>
    </lineage>
</organism>
<dbReference type="InterPro" id="IPR043502">
    <property type="entry name" value="DNA/RNA_pol_sf"/>
</dbReference>
<keyword evidence="5" id="KW-0378">Hydrolase</keyword>
<gene>
    <name evidence="8" type="ORF">Sradi_1760800</name>
</gene>
<protein>
    <recommendedName>
        <fullName evidence="7">Reverse transcriptase RNase H-like domain-containing protein</fullName>
    </recommendedName>
</protein>
<dbReference type="GO" id="GO:0004519">
    <property type="term" value="F:endonuclease activity"/>
    <property type="evidence" value="ECO:0007669"/>
    <property type="project" value="UniProtKB-KW"/>
</dbReference>
<sequence length="92" mass="10465">MGDTLFIYLAVSESAVSAVLVRQECREHQPVYYVSKVLQGAEIKYSQIEKLALALVVAARKLRPYFQSHQVVVLTNHHLKQVLTNRTIRKDG</sequence>
<evidence type="ECO:0000256" key="6">
    <source>
        <dbReference type="ARBA" id="ARBA00022918"/>
    </source>
</evidence>
<dbReference type="EMBL" id="JACGWJ010000007">
    <property type="protein sequence ID" value="KAL0408264.1"/>
    <property type="molecule type" value="Genomic_DNA"/>
</dbReference>
<evidence type="ECO:0000256" key="2">
    <source>
        <dbReference type="ARBA" id="ARBA00022695"/>
    </source>
</evidence>
<keyword evidence="6" id="KW-0695">RNA-directed DNA polymerase</keyword>
<dbReference type="InterPro" id="IPR041373">
    <property type="entry name" value="RT_RNaseH"/>
</dbReference>
<evidence type="ECO:0000313" key="8">
    <source>
        <dbReference type="EMBL" id="KAL0408264.1"/>
    </source>
</evidence>
<evidence type="ECO:0000256" key="3">
    <source>
        <dbReference type="ARBA" id="ARBA00022722"/>
    </source>
</evidence>
<reference evidence="8" key="2">
    <citation type="journal article" date="2024" name="Plant">
        <title>Genomic evolution and insights into agronomic trait innovations of Sesamum species.</title>
        <authorList>
            <person name="Miao H."/>
            <person name="Wang L."/>
            <person name="Qu L."/>
            <person name="Liu H."/>
            <person name="Sun Y."/>
            <person name="Le M."/>
            <person name="Wang Q."/>
            <person name="Wei S."/>
            <person name="Zheng Y."/>
            <person name="Lin W."/>
            <person name="Duan Y."/>
            <person name="Cao H."/>
            <person name="Xiong S."/>
            <person name="Wang X."/>
            <person name="Wei L."/>
            <person name="Li C."/>
            <person name="Ma Q."/>
            <person name="Ju M."/>
            <person name="Zhao R."/>
            <person name="Li G."/>
            <person name="Mu C."/>
            <person name="Tian Q."/>
            <person name="Mei H."/>
            <person name="Zhang T."/>
            <person name="Gao T."/>
            <person name="Zhang H."/>
        </authorList>
    </citation>
    <scope>NUCLEOTIDE SEQUENCE</scope>
    <source>
        <strain evidence="8">G02</strain>
    </source>
</reference>
<dbReference type="AlphaFoldDB" id="A0AAW2TUB0"/>
<evidence type="ECO:0000259" key="7">
    <source>
        <dbReference type="Pfam" id="PF17917"/>
    </source>
</evidence>
<dbReference type="SUPFAM" id="SSF56672">
    <property type="entry name" value="DNA/RNA polymerases"/>
    <property type="match status" value="1"/>
</dbReference>
<proteinExistence type="predicted"/>